<dbReference type="EMBL" id="CP099717">
    <property type="protein sequence ID" value="USV57087.1"/>
    <property type="molecule type" value="Genomic_DNA"/>
</dbReference>
<dbReference type="AlphaFoldDB" id="A0AAE9MG49"/>
<keyword evidence="4" id="KW-1185">Reference proteome</keyword>
<proteinExistence type="predicted"/>
<organism evidence="3 4">
    <name type="scientific">Aeromonas encheleia</name>
    <dbReference type="NCBI Taxonomy" id="73010"/>
    <lineage>
        <taxon>Bacteria</taxon>
        <taxon>Pseudomonadati</taxon>
        <taxon>Pseudomonadota</taxon>
        <taxon>Gammaproteobacteria</taxon>
        <taxon>Aeromonadales</taxon>
        <taxon>Aeromonadaceae</taxon>
        <taxon>Aeromonas</taxon>
    </lineage>
</organism>
<evidence type="ECO:0000256" key="1">
    <source>
        <dbReference type="SAM" id="MobiDB-lite"/>
    </source>
</evidence>
<feature type="signal peptide" evidence="2">
    <location>
        <begin position="1"/>
        <end position="29"/>
    </location>
</feature>
<evidence type="ECO:0000313" key="3">
    <source>
        <dbReference type="EMBL" id="USV57087.1"/>
    </source>
</evidence>
<dbReference type="RefSeq" id="WP_252995046.1">
    <property type="nucleotide sequence ID" value="NZ_CP099717.1"/>
</dbReference>
<evidence type="ECO:0008006" key="5">
    <source>
        <dbReference type="Google" id="ProtNLM"/>
    </source>
</evidence>
<reference evidence="3" key="1">
    <citation type="submission" date="2022-06" db="EMBL/GenBank/DDBJ databases">
        <title>Complete Genome of Aeromonas sp. Strain SOD01 Isolated from an Urban Freshwater Stream.</title>
        <authorList>
            <person name="Williams L.E."/>
            <person name="Brysgel T."/>
            <person name="Capestro E.M."/>
            <person name="Foltz G.V."/>
            <person name="Gardner A.E."/>
            <person name="Ingrassia J."/>
            <person name="Peterson E."/>
            <person name="Arruda J."/>
            <person name="Flaherty I."/>
            <person name="Hunt M."/>
            <person name="Pappas G."/>
            <person name="Ramsaran S."/>
            <person name="Rocha M."/>
        </authorList>
    </citation>
    <scope>NUCLEOTIDE SEQUENCE</scope>
    <source>
        <strain evidence="3">SOD01</strain>
    </source>
</reference>
<feature type="chain" id="PRO_5041955050" description="Silver efflux pump" evidence="2">
    <location>
        <begin position="30"/>
        <end position="75"/>
    </location>
</feature>
<name>A0AAE9MG49_9GAMM</name>
<keyword evidence="2" id="KW-0732">Signal</keyword>
<evidence type="ECO:0000313" key="4">
    <source>
        <dbReference type="Proteomes" id="UP001056890"/>
    </source>
</evidence>
<gene>
    <name evidence="3" type="ORF">NHF51_17360</name>
</gene>
<accession>A0AAE9MG49</accession>
<evidence type="ECO:0000256" key="2">
    <source>
        <dbReference type="SAM" id="SignalP"/>
    </source>
</evidence>
<sequence length="75" mass="7665">MHATGNTISRLAGAALAMAAVFLSGAAMAANTGQHGEDQVQCSMASSCKGQSACEDQSVRSMTREECNSKGGKVR</sequence>
<protein>
    <recommendedName>
        <fullName evidence="5">Silver efflux pump</fullName>
    </recommendedName>
</protein>
<dbReference type="Proteomes" id="UP001056890">
    <property type="component" value="Chromosome"/>
</dbReference>
<feature type="region of interest" description="Disordered" evidence="1">
    <location>
        <begin position="55"/>
        <end position="75"/>
    </location>
</feature>